<gene>
    <name evidence="2" type="ORF">MOV92_03795</name>
</gene>
<feature type="region of interest" description="Disordered" evidence="1">
    <location>
        <begin position="71"/>
        <end position="92"/>
    </location>
</feature>
<organism evidence="2 3">
    <name type="scientific">Lysobacter gummosus</name>
    <dbReference type="NCBI Taxonomy" id="262324"/>
    <lineage>
        <taxon>Bacteria</taxon>
        <taxon>Pseudomonadati</taxon>
        <taxon>Pseudomonadota</taxon>
        <taxon>Gammaproteobacteria</taxon>
        <taxon>Lysobacterales</taxon>
        <taxon>Lysobacteraceae</taxon>
        <taxon>Lysobacter</taxon>
    </lineage>
</organism>
<reference evidence="2 3" key="1">
    <citation type="submission" date="2022-03" db="EMBL/GenBank/DDBJ databases">
        <title>Complete genome sequence of Lysobacter capsici VKM B-2533 and Lysobacter gummosus 10.1.1, promising sources of lytic agents.</title>
        <authorList>
            <person name="Tarlachkov S.V."/>
            <person name="Kudryakova I.V."/>
            <person name="Afoshin A.S."/>
            <person name="Leontyevskaya E.A."/>
            <person name="Leontyevskaya N.V."/>
        </authorList>
    </citation>
    <scope>NUCLEOTIDE SEQUENCE [LARGE SCALE GENOMIC DNA]</scope>
    <source>
        <strain evidence="2 3">10.1.1</strain>
    </source>
</reference>
<evidence type="ECO:0000256" key="1">
    <source>
        <dbReference type="SAM" id="MobiDB-lite"/>
    </source>
</evidence>
<name>A0ABY3XFJ5_9GAMM</name>
<dbReference type="Proteomes" id="UP000829194">
    <property type="component" value="Chromosome"/>
</dbReference>
<dbReference type="RefSeq" id="WP_222837655.1">
    <property type="nucleotide sequence ID" value="NZ_CP011131.1"/>
</dbReference>
<evidence type="ECO:0000313" key="3">
    <source>
        <dbReference type="Proteomes" id="UP000829194"/>
    </source>
</evidence>
<accession>A0ABY3XFJ5</accession>
<evidence type="ECO:0000313" key="2">
    <source>
        <dbReference type="EMBL" id="UNP30409.1"/>
    </source>
</evidence>
<sequence length="136" mass="15175">MISLLNRGEAATAAGSEASAGGQTAHRHIAKAAEKRRGEASMGFSWMRHLIPAPRWRKRIGRLRIRASGRRPPGIARSLARQHIERRRRSHAAGFQEEPVVMRKLESILIRNGESFGNADRAARPRLHAHSDPLLI</sequence>
<keyword evidence="3" id="KW-1185">Reference proteome</keyword>
<dbReference type="EMBL" id="CP093547">
    <property type="protein sequence ID" value="UNP30409.1"/>
    <property type="molecule type" value="Genomic_DNA"/>
</dbReference>
<proteinExistence type="predicted"/>
<protein>
    <submittedName>
        <fullName evidence="2">Uncharacterized protein</fullName>
    </submittedName>
</protein>